<evidence type="ECO:0000313" key="4">
    <source>
        <dbReference type="EMBL" id="UOQ86167.1"/>
    </source>
</evidence>
<keyword evidence="3" id="KW-0472">Membrane</keyword>
<accession>A0ABY4GSG0</accession>
<evidence type="ECO:0000256" key="2">
    <source>
        <dbReference type="ARBA" id="ARBA00023287"/>
    </source>
</evidence>
<gene>
    <name evidence="4" type="ORF">MUN87_04520</name>
</gene>
<evidence type="ECO:0000256" key="3">
    <source>
        <dbReference type="SAM" id="Phobius"/>
    </source>
</evidence>
<comment type="subcellular location">
    <subcellularLocation>
        <location evidence="1">Cell surface</location>
    </subcellularLocation>
</comment>
<reference evidence="4 5" key="1">
    <citation type="submission" date="2022-04" db="EMBL/GenBank/DDBJ databases">
        <title>Gracilibacillus sp. isolated from saltern.</title>
        <authorList>
            <person name="Won M."/>
            <person name="Lee C.-M."/>
            <person name="Woen H.-Y."/>
            <person name="Kwon S.-W."/>
        </authorList>
    </citation>
    <scope>NUCLEOTIDE SEQUENCE [LARGE SCALE GENOMIC DNA]</scope>
    <source>
        <strain evidence="4 5">SSPM10-3</strain>
    </source>
</reference>
<evidence type="ECO:0000313" key="5">
    <source>
        <dbReference type="Proteomes" id="UP000831537"/>
    </source>
</evidence>
<name>A0ABY4GSG0_9BACI</name>
<protein>
    <submittedName>
        <fullName evidence="4">Prepilin-type N-terminal cleavage/methylation domain-containing protein</fullName>
    </submittedName>
</protein>
<keyword evidence="5" id="KW-1185">Reference proteome</keyword>
<dbReference type="EMBL" id="CP095071">
    <property type="protein sequence ID" value="UOQ86167.1"/>
    <property type="molecule type" value="Genomic_DNA"/>
</dbReference>
<dbReference type="PROSITE" id="PS00409">
    <property type="entry name" value="PROKAR_NTER_METHYL"/>
    <property type="match status" value="1"/>
</dbReference>
<organism evidence="4 5">
    <name type="scientific">Gracilibacillus salinarum</name>
    <dbReference type="NCBI Taxonomy" id="2932255"/>
    <lineage>
        <taxon>Bacteria</taxon>
        <taxon>Bacillati</taxon>
        <taxon>Bacillota</taxon>
        <taxon>Bacilli</taxon>
        <taxon>Bacillales</taxon>
        <taxon>Bacillaceae</taxon>
        <taxon>Gracilibacillus</taxon>
    </lineage>
</organism>
<sequence length="139" mass="15794">MFKNQRGVTLVELLAVIIILSLIVLLVGSIQLFSQKQFNNQAQQVARQSDVRQIVTEINREVRLTPSEEIKVADNRLEINDEVYALQDNQLLRNGSVRAENIRTFDVELSGNQLTIEITAEQTIMNDTTSVKTTILLRK</sequence>
<dbReference type="RefSeq" id="WP_244746488.1">
    <property type="nucleotide sequence ID" value="NZ_CP095071.1"/>
</dbReference>
<dbReference type="InterPro" id="IPR012902">
    <property type="entry name" value="N_methyl_site"/>
</dbReference>
<keyword evidence="2" id="KW-0178">Competence</keyword>
<feature type="transmembrane region" description="Helical" evidence="3">
    <location>
        <begin position="12"/>
        <end position="33"/>
    </location>
</feature>
<evidence type="ECO:0000256" key="1">
    <source>
        <dbReference type="ARBA" id="ARBA00004241"/>
    </source>
</evidence>
<dbReference type="Proteomes" id="UP000831537">
    <property type="component" value="Chromosome"/>
</dbReference>
<dbReference type="NCBIfam" id="TIGR02532">
    <property type="entry name" value="IV_pilin_GFxxxE"/>
    <property type="match status" value="1"/>
</dbReference>
<keyword evidence="3" id="KW-1133">Transmembrane helix</keyword>
<keyword evidence="3" id="KW-0812">Transmembrane</keyword>
<proteinExistence type="predicted"/>
<dbReference type="Pfam" id="PF07963">
    <property type="entry name" value="N_methyl"/>
    <property type="match status" value="1"/>
</dbReference>